<evidence type="ECO:0000256" key="1">
    <source>
        <dbReference type="SAM" id="MobiDB-lite"/>
    </source>
</evidence>
<dbReference type="GeneID" id="75909285"/>
<protein>
    <submittedName>
        <fullName evidence="2">Uncharacterized protein</fullName>
    </submittedName>
</protein>
<sequence>MDRYPPYSGRDSYDDRYKGYHSRPRDDLHRSHDGYREPDYRDRDGGRHYPPYMRSPPRRPSESGRPFRDHSPPPPPHMRSRYRSRSPPPHPSYRSPPPYRERSHYPPPPYHSPYRSSSGSPYTRRPPPSSSIPPMSSHRQYVAPSGPPMVSSPINELPPSLRGPSGPPPPPPPLSHHHHSRPNSPGPYPAPPPIASPHPRTRILIAPLQEKEIRRQEEEGRKLQVEELSIISTMRKKNQDLMLAAWEVDKAEHQLELVQHQWQEGNLDSVLDNARFLAIH</sequence>
<proteinExistence type="predicted"/>
<feature type="compositionally biased region" description="Basic and acidic residues" evidence="1">
    <location>
        <begin position="11"/>
        <end position="47"/>
    </location>
</feature>
<organism evidence="2 3">
    <name type="scientific">Umbelopsis ramanniana AG</name>
    <dbReference type="NCBI Taxonomy" id="1314678"/>
    <lineage>
        <taxon>Eukaryota</taxon>
        <taxon>Fungi</taxon>
        <taxon>Fungi incertae sedis</taxon>
        <taxon>Mucoromycota</taxon>
        <taxon>Mucoromycotina</taxon>
        <taxon>Umbelopsidomycetes</taxon>
        <taxon>Umbelopsidales</taxon>
        <taxon>Umbelopsidaceae</taxon>
        <taxon>Umbelopsis</taxon>
    </lineage>
</organism>
<keyword evidence="3" id="KW-1185">Reference proteome</keyword>
<evidence type="ECO:0000313" key="2">
    <source>
        <dbReference type="EMBL" id="KAI8576901.1"/>
    </source>
</evidence>
<feature type="compositionally biased region" description="Pro residues" evidence="1">
    <location>
        <begin position="165"/>
        <end position="174"/>
    </location>
</feature>
<dbReference type="Proteomes" id="UP001206595">
    <property type="component" value="Unassembled WGS sequence"/>
</dbReference>
<dbReference type="EMBL" id="MU620948">
    <property type="protein sequence ID" value="KAI8576901.1"/>
    <property type="molecule type" value="Genomic_DNA"/>
</dbReference>
<gene>
    <name evidence="2" type="ORF">K450DRAFT_113399</name>
</gene>
<feature type="compositionally biased region" description="Pro residues" evidence="1">
    <location>
        <begin position="184"/>
        <end position="196"/>
    </location>
</feature>
<dbReference type="AlphaFoldDB" id="A0AAD5HBW0"/>
<name>A0AAD5HBW0_UMBRA</name>
<feature type="region of interest" description="Disordered" evidence="1">
    <location>
        <begin position="1"/>
        <end position="199"/>
    </location>
</feature>
<feature type="compositionally biased region" description="Low complexity" evidence="1">
    <location>
        <begin position="112"/>
        <end position="123"/>
    </location>
</feature>
<dbReference type="RefSeq" id="XP_051441905.1">
    <property type="nucleotide sequence ID" value="XM_051583935.1"/>
</dbReference>
<feature type="compositionally biased region" description="Basic and acidic residues" evidence="1">
    <location>
        <begin position="59"/>
        <end position="71"/>
    </location>
</feature>
<evidence type="ECO:0000313" key="3">
    <source>
        <dbReference type="Proteomes" id="UP001206595"/>
    </source>
</evidence>
<reference evidence="2" key="2">
    <citation type="journal article" date="2022" name="Proc. Natl. Acad. Sci. U.S.A.">
        <title>Diploid-dominant life cycles characterize the early evolution of Fungi.</title>
        <authorList>
            <person name="Amses K.R."/>
            <person name="Simmons D.R."/>
            <person name="Longcore J.E."/>
            <person name="Mondo S.J."/>
            <person name="Seto K."/>
            <person name="Jeronimo G.H."/>
            <person name="Bonds A.E."/>
            <person name="Quandt C.A."/>
            <person name="Davis W.J."/>
            <person name="Chang Y."/>
            <person name="Federici B.A."/>
            <person name="Kuo A."/>
            <person name="LaButti K."/>
            <person name="Pangilinan J."/>
            <person name="Andreopoulos W."/>
            <person name="Tritt A."/>
            <person name="Riley R."/>
            <person name="Hundley H."/>
            <person name="Johnson J."/>
            <person name="Lipzen A."/>
            <person name="Barry K."/>
            <person name="Lang B.F."/>
            <person name="Cuomo C.A."/>
            <person name="Buchler N.E."/>
            <person name="Grigoriev I.V."/>
            <person name="Spatafora J.W."/>
            <person name="Stajich J.E."/>
            <person name="James T.Y."/>
        </authorList>
    </citation>
    <scope>NUCLEOTIDE SEQUENCE</scope>
    <source>
        <strain evidence="2">AG</strain>
    </source>
</reference>
<accession>A0AAD5HBW0</accession>
<reference evidence="2" key="1">
    <citation type="submission" date="2021-06" db="EMBL/GenBank/DDBJ databases">
        <authorList>
            <consortium name="DOE Joint Genome Institute"/>
            <person name="Mondo S.J."/>
            <person name="Amses K.R."/>
            <person name="Simmons D.R."/>
            <person name="Longcore J.E."/>
            <person name="Seto K."/>
            <person name="Alves G.H."/>
            <person name="Bonds A.E."/>
            <person name="Quandt C.A."/>
            <person name="Davis W.J."/>
            <person name="Chang Y."/>
            <person name="Letcher P.M."/>
            <person name="Powell M.J."/>
            <person name="Kuo A."/>
            <person name="Labutti K."/>
            <person name="Pangilinan J."/>
            <person name="Andreopoulos W."/>
            <person name="Tritt A."/>
            <person name="Riley R."/>
            <person name="Hundley H."/>
            <person name="Johnson J."/>
            <person name="Lipzen A."/>
            <person name="Barry K."/>
            <person name="Berbee M.L."/>
            <person name="Buchler N.E."/>
            <person name="Grigoriev I.V."/>
            <person name="Spatafora J.W."/>
            <person name="Stajich J.E."/>
            <person name="James T.Y."/>
        </authorList>
    </citation>
    <scope>NUCLEOTIDE SEQUENCE</scope>
    <source>
        <strain evidence="2">AG</strain>
    </source>
</reference>
<feature type="compositionally biased region" description="Pro residues" evidence="1">
    <location>
        <begin position="86"/>
        <end position="98"/>
    </location>
</feature>
<comment type="caution">
    <text evidence="2">The sequence shown here is derived from an EMBL/GenBank/DDBJ whole genome shotgun (WGS) entry which is preliminary data.</text>
</comment>